<gene>
    <name evidence="1" type="ORF">GFK26_03250</name>
</gene>
<dbReference type="EMBL" id="CP045644">
    <property type="protein sequence ID" value="QFZ81857.1"/>
    <property type="molecule type" value="Genomic_DNA"/>
</dbReference>
<dbReference type="Proteomes" id="UP000326780">
    <property type="component" value="Chromosome"/>
</dbReference>
<accession>A0A5Q0LZ35</accession>
<sequence>MDSIDLTVEELKKLDRVNATIIEFLQRPTWTIAVGAMLISGVQPAAYATKIPDEGSQLLNPAVAASLNQLRSACSVMEEWAESYEDDDGSRSDVPTEQAPIDFLLWCEEAYRGAIAPPELLHYFFRLAGFQKAGPAPQDVVARLLELEQHAAVERSRQPPLEIETSLPNAQQPSPGHFFKRMEVLVENRKIILPIAMEIAEALDKTWPTGIRQPRLVWNHLLEMAKSGNHFSLRFTDPDILEVPCGTHIWAPYTRDALDQFLRRNRVHLLGANGGNSQ</sequence>
<protein>
    <submittedName>
        <fullName evidence="1">Uncharacterized protein</fullName>
    </submittedName>
</protein>
<dbReference type="AlphaFoldDB" id="A0A5Q0LZ35"/>
<organism evidence="1 2">
    <name type="scientific">Variovorax paradoxus</name>
    <dbReference type="NCBI Taxonomy" id="34073"/>
    <lineage>
        <taxon>Bacteria</taxon>
        <taxon>Pseudomonadati</taxon>
        <taxon>Pseudomonadota</taxon>
        <taxon>Betaproteobacteria</taxon>
        <taxon>Burkholderiales</taxon>
        <taxon>Comamonadaceae</taxon>
        <taxon>Variovorax</taxon>
    </lineage>
</organism>
<evidence type="ECO:0000313" key="1">
    <source>
        <dbReference type="EMBL" id="QFZ81857.1"/>
    </source>
</evidence>
<proteinExistence type="predicted"/>
<evidence type="ECO:0000313" key="2">
    <source>
        <dbReference type="Proteomes" id="UP000326780"/>
    </source>
</evidence>
<dbReference type="RefSeq" id="WP_093299160.1">
    <property type="nucleotide sequence ID" value="NZ_CP045644.1"/>
</dbReference>
<reference evidence="1 2" key="1">
    <citation type="submission" date="2019-10" db="EMBL/GenBank/DDBJ databases">
        <title>Complete genome sequence of Variovorax paradoxus 5C-2.</title>
        <authorList>
            <person name="Gogoleva N.E."/>
            <person name="Balkin A.S."/>
        </authorList>
    </citation>
    <scope>NUCLEOTIDE SEQUENCE [LARGE SCALE GENOMIC DNA]</scope>
    <source>
        <strain evidence="1 2">5C-2</strain>
    </source>
</reference>
<name>A0A5Q0LZ35_VARPD</name>